<dbReference type="EMBL" id="MBFR01000101">
    <property type="protein sequence ID" value="PVU94113.1"/>
    <property type="molecule type" value="Genomic_DNA"/>
</dbReference>
<protein>
    <recommendedName>
        <fullName evidence="3">B box-type domain-containing protein</fullName>
    </recommendedName>
</protein>
<dbReference type="PANTHER" id="PTHR31560:SF0">
    <property type="entry name" value="UPF0652 PROTEIN C22H10.08"/>
    <property type="match status" value="1"/>
</dbReference>
<feature type="region of interest" description="Disordered" evidence="2">
    <location>
        <begin position="93"/>
        <end position="118"/>
    </location>
</feature>
<dbReference type="Pfam" id="PF22586">
    <property type="entry name" value="ANCHR-like_BBOX"/>
    <property type="match status" value="1"/>
</dbReference>
<feature type="compositionally biased region" description="Polar residues" evidence="2">
    <location>
        <begin position="530"/>
        <end position="544"/>
    </location>
</feature>
<organism evidence="4 5">
    <name type="scientific">Smittium simulii</name>
    <dbReference type="NCBI Taxonomy" id="133385"/>
    <lineage>
        <taxon>Eukaryota</taxon>
        <taxon>Fungi</taxon>
        <taxon>Fungi incertae sedis</taxon>
        <taxon>Zoopagomycota</taxon>
        <taxon>Kickxellomycotina</taxon>
        <taxon>Harpellomycetes</taxon>
        <taxon>Harpellales</taxon>
        <taxon>Legeriomycetaceae</taxon>
        <taxon>Smittium</taxon>
    </lineage>
</organism>
<evidence type="ECO:0000313" key="4">
    <source>
        <dbReference type="EMBL" id="PVU94113.1"/>
    </source>
</evidence>
<proteinExistence type="predicted"/>
<feature type="compositionally biased region" description="Polar residues" evidence="2">
    <location>
        <begin position="94"/>
        <end position="111"/>
    </location>
</feature>
<dbReference type="Gene3D" id="4.10.640.40">
    <property type="entry name" value="Cytoplasmic polyadenylation element-binding protein, ZZ domain"/>
    <property type="match status" value="1"/>
</dbReference>
<dbReference type="InterPro" id="IPR057668">
    <property type="entry name" value="E2_Ub-conjug_enz_C"/>
</dbReference>
<dbReference type="GO" id="GO:0008270">
    <property type="term" value="F:zinc ion binding"/>
    <property type="evidence" value="ECO:0007669"/>
    <property type="project" value="UniProtKB-KW"/>
</dbReference>
<feature type="region of interest" description="Disordered" evidence="2">
    <location>
        <begin position="530"/>
        <end position="559"/>
    </location>
</feature>
<dbReference type="InterPro" id="IPR038446">
    <property type="entry name" value="CEBP_ZZ_sf"/>
</dbReference>
<evidence type="ECO:0000313" key="5">
    <source>
        <dbReference type="Proteomes" id="UP000245383"/>
    </source>
</evidence>
<reference evidence="4 5" key="1">
    <citation type="journal article" date="2018" name="MBio">
        <title>Comparative Genomics Reveals the Core Gene Toolbox for the Fungus-Insect Symbiosis.</title>
        <authorList>
            <person name="Wang Y."/>
            <person name="Stata M."/>
            <person name="Wang W."/>
            <person name="Stajich J.E."/>
            <person name="White M.M."/>
            <person name="Moncalvo J.M."/>
        </authorList>
    </citation>
    <scope>NUCLEOTIDE SEQUENCE [LARGE SCALE GENOMIC DNA]</scope>
    <source>
        <strain evidence="4 5">SWE-8-4</strain>
    </source>
</reference>
<evidence type="ECO:0000256" key="1">
    <source>
        <dbReference type="PROSITE-ProRule" id="PRU00024"/>
    </source>
</evidence>
<accession>A0A2T9YP34</accession>
<keyword evidence="1" id="KW-0862">Zinc</keyword>
<dbReference type="Pfam" id="PF09418">
    <property type="entry name" value="DUF2009"/>
    <property type="match status" value="2"/>
</dbReference>
<comment type="caution">
    <text evidence="4">The sequence shown here is derived from an EMBL/GenBank/DDBJ whole genome shotgun (WGS) entry which is preliminary data.</text>
</comment>
<keyword evidence="1" id="KW-0863">Zinc-finger</keyword>
<keyword evidence="5" id="KW-1185">Reference proteome</keyword>
<sequence length="689" mass="78629">MSQVSDLKKILDHDADLSLLKSKIEASQQLADTQEPSKNNDDFCIECNDQKAALFCLSCEEAFCEVCFQIVHRAGKRKTHQTRSFLPEHILEQVSDSNPDPNLEQAHTTSTPDEKQSTMHADQIDFNNLGNMITAQNQPDFTNWIINRAKHIPLRLTPKERKYMRLLEATLNVSEYTDKIDILLYGDKVKRVVGQIQEICALLSGLLLASDYKAGQALFEDRQFDENSLIFQKIFEIGRRYKIMNPQKMRNTYGKLMYMLQDSVSPEVQQILGFNLVLPIKNVYDVLKSYGAEHVLEDPYIAVATQEIIPEEKPRSQIQMQIKQKEKAIEYLSRNYCTSSCNQELIRQCLYSISDNHAFLRYNRDPCDKMLSFLIANFDPTSAESNELSLSITSGYDGARLSHSHSNQYYYVFQTLTLWREILHELYMLWNMADDDLLSYKNYYRLRDTGQGLNRVQQCPRVSRAVHTILNNVQKKTQKWIGSSVIHLGDKNVPNAFMFIDKYNQIAMFLNPIVKCVDYINDLEATTKPSTGLANNPIKQSPDGSSDENLDKNASETNNLSAKSRLQSVLSGKFSLNPFEMLSSIDGNRKKSKGRNLIKDSDIDKNAIRAYVDYAFGGPTVLRKLILSDFFRHGFDGSGADNFFDAGSCIDGRLTSSWNWCSQIEKKVYFPIFLLSGFVGFNGEPDVFG</sequence>
<keyword evidence="1" id="KW-0479">Metal-binding</keyword>
<name>A0A2T9YP34_9FUNG</name>
<feature type="domain" description="B box-type" evidence="3">
    <location>
        <begin position="39"/>
        <end position="88"/>
    </location>
</feature>
<dbReference type="OrthoDB" id="406045at2759"/>
<dbReference type="InterPro" id="IPR018553">
    <property type="entry name" value="E2_Ub-conjug_enz"/>
</dbReference>
<dbReference type="PANTHER" id="PTHR31560">
    <property type="entry name" value="UPF0652 PROTEIN C16A11.03C-RELATED"/>
    <property type="match status" value="1"/>
</dbReference>
<dbReference type="AlphaFoldDB" id="A0A2T9YP34"/>
<dbReference type="Proteomes" id="UP000245383">
    <property type="component" value="Unassembled WGS sequence"/>
</dbReference>
<dbReference type="InterPro" id="IPR000315">
    <property type="entry name" value="Znf_B-box"/>
</dbReference>
<evidence type="ECO:0000256" key="2">
    <source>
        <dbReference type="SAM" id="MobiDB-lite"/>
    </source>
</evidence>
<evidence type="ECO:0000259" key="3">
    <source>
        <dbReference type="PROSITE" id="PS50119"/>
    </source>
</evidence>
<gene>
    <name evidence="4" type="ORF">BB561_002799</name>
</gene>
<dbReference type="PROSITE" id="PS50119">
    <property type="entry name" value="ZF_BBOX"/>
    <property type="match status" value="1"/>
</dbReference>